<dbReference type="RefSeq" id="WP_005819660.1">
    <property type="nucleotide sequence ID" value="NZ_JAGJHH010000002.1"/>
</dbReference>
<dbReference type="InterPro" id="IPR036278">
    <property type="entry name" value="Sialidase_sf"/>
</dbReference>
<evidence type="ECO:0000313" key="3">
    <source>
        <dbReference type="Proteomes" id="UP000284614"/>
    </source>
</evidence>
<dbReference type="EMBL" id="QSDG01000015">
    <property type="protein sequence ID" value="RGY67294.1"/>
    <property type="molecule type" value="Genomic_DNA"/>
</dbReference>
<feature type="domain" description="Sialidase" evidence="1">
    <location>
        <begin position="66"/>
        <end position="331"/>
    </location>
</feature>
<proteinExistence type="predicted"/>
<organism evidence="2 3">
    <name type="scientific">Bacteroides fragilis</name>
    <dbReference type="NCBI Taxonomy" id="817"/>
    <lineage>
        <taxon>Bacteria</taxon>
        <taxon>Pseudomonadati</taxon>
        <taxon>Bacteroidota</taxon>
        <taxon>Bacteroidia</taxon>
        <taxon>Bacteroidales</taxon>
        <taxon>Bacteroidaceae</taxon>
        <taxon>Bacteroides</taxon>
    </lineage>
</organism>
<evidence type="ECO:0000313" key="2">
    <source>
        <dbReference type="EMBL" id="RGY67294.1"/>
    </source>
</evidence>
<evidence type="ECO:0000259" key="1">
    <source>
        <dbReference type="Pfam" id="PF13088"/>
    </source>
</evidence>
<dbReference type="AlphaFoldDB" id="A0A413JVV4"/>
<dbReference type="SUPFAM" id="SSF50939">
    <property type="entry name" value="Sialidases"/>
    <property type="match status" value="1"/>
</dbReference>
<dbReference type="PROSITE" id="PS51257">
    <property type="entry name" value="PROKAR_LIPOPROTEIN"/>
    <property type="match status" value="1"/>
</dbReference>
<gene>
    <name evidence="2" type="ORF">DXA27_15805</name>
</gene>
<protein>
    <submittedName>
        <fullName evidence="2">Exo-alpha-sialidase</fullName>
    </submittedName>
</protein>
<accession>A0A413JVV4</accession>
<name>A0A413JVV4_BACFG</name>
<dbReference type="Gene3D" id="2.120.10.10">
    <property type="match status" value="1"/>
</dbReference>
<dbReference type="InterPro" id="IPR011040">
    <property type="entry name" value="Sialidase"/>
</dbReference>
<dbReference type="Proteomes" id="UP000284614">
    <property type="component" value="Unassembled WGS sequence"/>
</dbReference>
<dbReference type="Pfam" id="PF13088">
    <property type="entry name" value="BNR_2"/>
    <property type="match status" value="1"/>
</dbReference>
<dbReference type="PANTHER" id="PTHR43752:SF2">
    <property type="entry name" value="BNR_ASP-BOX REPEAT FAMILY PROTEIN"/>
    <property type="match status" value="1"/>
</dbReference>
<reference evidence="2 3" key="1">
    <citation type="submission" date="2018-08" db="EMBL/GenBank/DDBJ databases">
        <title>A genome reference for cultivated species of the human gut microbiota.</title>
        <authorList>
            <person name="Zou Y."/>
            <person name="Xue W."/>
            <person name="Luo G."/>
        </authorList>
    </citation>
    <scope>NUCLEOTIDE SEQUENCE [LARGE SCALE GENOMIC DNA]</scope>
    <source>
        <strain evidence="2 3">OF01-1</strain>
    </source>
</reference>
<dbReference type="CDD" id="cd15482">
    <property type="entry name" value="Sialidase_non-viral"/>
    <property type="match status" value="1"/>
</dbReference>
<dbReference type="PANTHER" id="PTHR43752">
    <property type="entry name" value="BNR/ASP-BOX REPEAT FAMILY PROTEIN"/>
    <property type="match status" value="1"/>
</dbReference>
<sequence length="360" mass="40567">MNKILYIIATVMLLSCGRDDSESVKMKMEPVISSYVAIGSDPYPRNTEGDCIELEDGTLLCAFTRFEGYADIAPSCIVGALSRDHGRTWSVPTIICGNIGLQNVMSVSLIEVNQKIHLYFLIKNSDTDLQVYRMIMTDGYKWGKPECIQMPLGYCVVVNGAVVYSNESRLYIPVCFFDKSPATLEDKSKCFYLYSDDEGNSWDKSDQVVIDESKYGGLEPTIVELSSDKVLMSMRTDLGFQYFAYFDHNGKLVKGPVRSSLPSSDSPAHLISLKHGELLAVHNNCDVDMRNRLSISLSLDEGDSWNEEFILEESANEKNSFSYPSLKKVGDRLLITYWEFLVNHYSYSLKFASLDLNVFL</sequence>
<comment type="caution">
    <text evidence="2">The sequence shown here is derived from an EMBL/GenBank/DDBJ whole genome shotgun (WGS) entry which is preliminary data.</text>
</comment>